<dbReference type="PANTHER" id="PTHR34827:SF2">
    <property type="entry name" value="INSULIN GROWTH FACTOR-LIKE FAMILY MEMBER 1"/>
    <property type="match status" value="1"/>
</dbReference>
<dbReference type="Proteomes" id="UP000233220">
    <property type="component" value="Unplaced"/>
</dbReference>
<evidence type="ECO:0000256" key="2">
    <source>
        <dbReference type="ARBA" id="ARBA00009529"/>
    </source>
</evidence>
<feature type="signal peptide" evidence="5">
    <location>
        <begin position="1"/>
        <end position="16"/>
    </location>
</feature>
<organism evidence="6 7">
    <name type="scientific">Saimiri boliviensis boliviensis</name>
    <name type="common">Bolivian squirrel monkey</name>
    <dbReference type="NCBI Taxonomy" id="39432"/>
    <lineage>
        <taxon>Eukaryota</taxon>
        <taxon>Metazoa</taxon>
        <taxon>Chordata</taxon>
        <taxon>Craniata</taxon>
        <taxon>Vertebrata</taxon>
        <taxon>Euteleostomi</taxon>
        <taxon>Mammalia</taxon>
        <taxon>Eutheria</taxon>
        <taxon>Euarchontoglires</taxon>
        <taxon>Primates</taxon>
        <taxon>Haplorrhini</taxon>
        <taxon>Platyrrhini</taxon>
        <taxon>Cebidae</taxon>
        <taxon>Saimiriinae</taxon>
        <taxon>Saimiri</taxon>
    </lineage>
</organism>
<reference evidence="6" key="2">
    <citation type="submission" date="2025-09" db="UniProtKB">
        <authorList>
            <consortium name="Ensembl"/>
        </authorList>
    </citation>
    <scope>IDENTIFICATION</scope>
</reference>
<dbReference type="GeneTree" id="ENSGT00390000009557"/>
<dbReference type="AlphaFoldDB" id="A0A2K6TBY1"/>
<dbReference type="Pfam" id="PF14653">
    <property type="entry name" value="IGFL"/>
    <property type="match status" value="1"/>
</dbReference>
<keyword evidence="4 5" id="KW-0732">Signal</keyword>
<comment type="similarity">
    <text evidence="2">Belongs to the IGFL family.</text>
</comment>
<name>A0A2K6TBY1_SAIBB</name>
<dbReference type="PANTHER" id="PTHR34827">
    <property type="entry name" value="INSULIN GROWTH FACTOR-LIKE FAMILY MEMBER 3-RELATED"/>
    <property type="match status" value="1"/>
</dbReference>
<keyword evidence="3" id="KW-0964">Secreted</keyword>
<evidence type="ECO:0000256" key="3">
    <source>
        <dbReference type="ARBA" id="ARBA00022525"/>
    </source>
</evidence>
<evidence type="ECO:0000256" key="1">
    <source>
        <dbReference type="ARBA" id="ARBA00004613"/>
    </source>
</evidence>
<reference evidence="6" key="1">
    <citation type="submission" date="2025-08" db="UniProtKB">
        <authorList>
            <consortium name="Ensembl"/>
        </authorList>
    </citation>
    <scope>IDENTIFICATION</scope>
</reference>
<evidence type="ECO:0000256" key="5">
    <source>
        <dbReference type="SAM" id="SignalP"/>
    </source>
</evidence>
<evidence type="ECO:0000313" key="7">
    <source>
        <dbReference type="Proteomes" id="UP000233220"/>
    </source>
</evidence>
<dbReference type="InterPro" id="IPR032744">
    <property type="entry name" value="IGFL"/>
</dbReference>
<comment type="subcellular location">
    <subcellularLocation>
        <location evidence="1">Secreted</location>
    </subcellularLocation>
</comment>
<evidence type="ECO:0008006" key="8">
    <source>
        <dbReference type="Google" id="ProtNLM"/>
    </source>
</evidence>
<protein>
    <recommendedName>
        <fullName evidence="8">IGF like family member 1</fullName>
    </recommendedName>
</protein>
<dbReference type="GO" id="GO:0005615">
    <property type="term" value="C:extracellular space"/>
    <property type="evidence" value="ECO:0007669"/>
    <property type="project" value="TreeGrafter"/>
</dbReference>
<proteinExistence type="inferred from homology"/>
<evidence type="ECO:0000256" key="4">
    <source>
        <dbReference type="ARBA" id="ARBA00022729"/>
    </source>
</evidence>
<feature type="chain" id="PRO_5014386991" description="IGF like family member 1" evidence="5">
    <location>
        <begin position="17"/>
        <end position="87"/>
    </location>
</feature>
<keyword evidence="7" id="KW-1185">Reference proteome</keyword>
<dbReference type="Ensembl" id="ENSSBOT00000033948.1">
    <property type="protein sequence ID" value="ENSSBOP00000017140.1"/>
    <property type="gene ID" value="ENSSBOG00000025247.1"/>
</dbReference>
<dbReference type="GO" id="GO:0005102">
    <property type="term" value="F:signaling receptor binding"/>
    <property type="evidence" value="ECO:0007669"/>
    <property type="project" value="TreeGrafter"/>
</dbReference>
<sequence length="87" mass="9793">PTAVLASLCTLRLLCSHRAPVLTPCQPHLRCGDKFYDALQHCCYDDAIMPLGRTQRCGNCTFRVCFEQCCPWSFSSEASLMMKMKGQ</sequence>
<evidence type="ECO:0000313" key="6">
    <source>
        <dbReference type="Ensembl" id="ENSSBOP00000017140.1"/>
    </source>
</evidence>
<accession>A0A2K6TBY1</accession>
<dbReference type="OMA" id="LEATHLM"/>